<comment type="caution">
    <text evidence="1">The sequence shown here is derived from an EMBL/GenBank/DDBJ whole genome shotgun (WGS) entry which is preliminary data.</text>
</comment>
<sequence length="175" mass="20487">MHHFIDGSGNMLDRNHFYENHGESNLVPIKKEYGDSEGIEETKCFMNEFIAEDEKIRIKYETSEEPKIEDSYEENTVKIEVEASEEENISNMPEAIDAKEKIWHDSNRNYGEKETKCFMNEFISGDEKIRIKYETSEEPKIKNSYEENTVKIEVEASEEENISNMPEAIDAKEKI</sequence>
<protein>
    <submittedName>
        <fullName evidence="1">Uncharacterized protein</fullName>
    </submittedName>
</protein>
<dbReference type="AlphaFoldDB" id="A0ABD2N0L4"/>
<accession>A0ABD2N0L4</accession>
<evidence type="ECO:0000313" key="1">
    <source>
        <dbReference type="EMBL" id="KAL3272199.1"/>
    </source>
</evidence>
<dbReference type="EMBL" id="JABFTP020000042">
    <property type="protein sequence ID" value="KAL3272199.1"/>
    <property type="molecule type" value="Genomic_DNA"/>
</dbReference>
<evidence type="ECO:0000313" key="2">
    <source>
        <dbReference type="Proteomes" id="UP001516400"/>
    </source>
</evidence>
<proteinExistence type="predicted"/>
<reference evidence="1 2" key="1">
    <citation type="journal article" date="2021" name="BMC Biol.">
        <title>Horizontally acquired antibacterial genes associated with adaptive radiation of ladybird beetles.</title>
        <authorList>
            <person name="Li H.S."/>
            <person name="Tang X.F."/>
            <person name="Huang Y.H."/>
            <person name="Xu Z.Y."/>
            <person name="Chen M.L."/>
            <person name="Du X.Y."/>
            <person name="Qiu B.Y."/>
            <person name="Chen P.T."/>
            <person name="Zhang W."/>
            <person name="Slipinski A."/>
            <person name="Escalona H.E."/>
            <person name="Waterhouse R.M."/>
            <person name="Zwick A."/>
            <person name="Pang H."/>
        </authorList>
    </citation>
    <scope>NUCLEOTIDE SEQUENCE [LARGE SCALE GENOMIC DNA]</scope>
    <source>
        <strain evidence="1">SYSU2018</strain>
    </source>
</reference>
<gene>
    <name evidence="1" type="ORF">HHI36_022682</name>
</gene>
<dbReference type="Proteomes" id="UP001516400">
    <property type="component" value="Unassembled WGS sequence"/>
</dbReference>
<keyword evidence="2" id="KW-1185">Reference proteome</keyword>
<organism evidence="1 2">
    <name type="scientific">Cryptolaemus montrouzieri</name>
    <dbReference type="NCBI Taxonomy" id="559131"/>
    <lineage>
        <taxon>Eukaryota</taxon>
        <taxon>Metazoa</taxon>
        <taxon>Ecdysozoa</taxon>
        <taxon>Arthropoda</taxon>
        <taxon>Hexapoda</taxon>
        <taxon>Insecta</taxon>
        <taxon>Pterygota</taxon>
        <taxon>Neoptera</taxon>
        <taxon>Endopterygota</taxon>
        <taxon>Coleoptera</taxon>
        <taxon>Polyphaga</taxon>
        <taxon>Cucujiformia</taxon>
        <taxon>Coccinelloidea</taxon>
        <taxon>Coccinellidae</taxon>
        <taxon>Scymninae</taxon>
        <taxon>Scymnini</taxon>
        <taxon>Cryptolaemus</taxon>
    </lineage>
</organism>
<name>A0ABD2N0L4_9CUCU</name>